<sequence length="79" mass="9175">MSEESTFGGHNYHADYRFKLTSGMKADGSSQLKELTVRSDVREGLIDIIFEIKKDWYITGKKKHFKMVSPWEDGYEPTI</sequence>
<comment type="caution">
    <text evidence="1">The sequence shown here is derived from an EMBL/GenBank/DDBJ whole genome shotgun (WGS) entry which is preliminary data.</text>
</comment>
<gene>
    <name evidence="1" type="ORF">LCGC14_1054800</name>
</gene>
<evidence type="ECO:0000313" key="1">
    <source>
        <dbReference type="EMBL" id="KKN08639.1"/>
    </source>
</evidence>
<accession>A0A0F9MSC1</accession>
<dbReference type="EMBL" id="LAZR01004432">
    <property type="protein sequence ID" value="KKN08639.1"/>
    <property type="molecule type" value="Genomic_DNA"/>
</dbReference>
<dbReference type="AlphaFoldDB" id="A0A0F9MSC1"/>
<organism evidence="1">
    <name type="scientific">marine sediment metagenome</name>
    <dbReference type="NCBI Taxonomy" id="412755"/>
    <lineage>
        <taxon>unclassified sequences</taxon>
        <taxon>metagenomes</taxon>
        <taxon>ecological metagenomes</taxon>
    </lineage>
</organism>
<protein>
    <submittedName>
        <fullName evidence="1">Uncharacterized protein</fullName>
    </submittedName>
</protein>
<name>A0A0F9MSC1_9ZZZZ</name>
<proteinExistence type="predicted"/>
<reference evidence="1" key="1">
    <citation type="journal article" date="2015" name="Nature">
        <title>Complex archaea that bridge the gap between prokaryotes and eukaryotes.</title>
        <authorList>
            <person name="Spang A."/>
            <person name="Saw J.H."/>
            <person name="Jorgensen S.L."/>
            <person name="Zaremba-Niedzwiedzka K."/>
            <person name="Martijn J."/>
            <person name="Lind A.E."/>
            <person name="van Eijk R."/>
            <person name="Schleper C."/>
            <person name="Guy L."/>
            <person name="Ettema T.J."/>
        </authorList>
    </citation>
    <scope>NUCLEOTIDE SEQUENCE</scope>
</reference>